<dbReference type="PROSITE" id="PS00922">
    <property type="entry name" value="TRANSGLYCOSYLASE"/>
    <property type="match status" value="1"/>
</dbReference>
<proteinExistence type="inferred from homology"/>
<dbReference type="GO" id="GO:0000270">
    <property type="term" value="P:peptidoglycan metabolic process"/>
    <property type="evidence" value="ECO:0007669"/>
    <property type="project" value="InterPro"/>
</dbReference>
<comment type="similarity">
    <text evidence="1">Belongs to the transglycosylase Slt family.</text>
</comment>
<dbReference type="Pfam" id="PF01464">
    <property type="entry name" value="SLT"/>
    <property type="match status" value="1"/>
</dbReference>
<evidence type="ECO:0000256" key="2">
    <source>
        <dbReference type="ARBA" id="ARBA00009387"/>
    </source>
</evidence>
<dbReference type="InterPro" id="IPR000189">
    <property type="entry name" value="Transglyc_AS"/>
</dbReference>
<evidence type="ECO:0000259" key="3">
    <source>
        <dbReference type="Pfam" id="PF01464"/>
    </source>
</evidence>
<sequence>MRAAQMLSELGQERLESAFIRHLADGARTLERRQLVASLAQTLDAPEAGVLIARQPGARSIFTEQAGYPKLALDTDLTPASVMIHAITRQESHFNALAVSSAGARGLMQLMPATARRPPASLA</sequence>
<dbReference type="Proteomes" id="UP000298714">
    <property type="component" value="Chromosome"/>
</dbReference>
<dbReference type="RefSeq" id="WP_222873669.1">
    <property type="nucleotide sequence ID" value="NZ_CP039704.1"/>
</dbReference>
<evidence type="ECO:0000313" key="4">
    <source>
        <dbReference type="EMBL" id="QCI78895.1"/>
    </source>
</evidence>
<feature type="domain" description="Transglycosylase SLT" evidence="3">
    <location>
        <begin position="82"/>
        <end position="117"/>
    </location>
</feature>
<reference evidence="5" key="1">
    <citation type="submission" date="2019-04" db="EMBL/GenBank/DDBJ databases">
        <title>Complete genome sequence of Sphingomonas sp. W1-2-3.</title>
        <authorList>
            <person name="Im W.T."/>
        </authorList>
    </citation>
    <scope>NUCLEOTIDE SEQUENCE [LARGE SCALE GENOMIC DNA]</scope>
    <source>
        <strain evidence="5">W1-2-3</strain>
    </source>
</reference>
<dbReference type="AlphaFoldDB" id="A0A4D7C5L3"/>
<dbReference type="SUPFAM" id="SSF53955">
    <property type="entry name" value="Lysozyme-like"/>
    <property type="match status" value="1"/>
</dbReference>
<dbReference type="InterPro" id="IPR008258">
    <property type="entry name" value="Transglycosylase_SLT_dom_1"/>
</dbReference>
<dbReference type="KEGG" id="hgn:E6W36_02585"/>
<evidence type="ECO:0000256" key="1">
    <source>
        <dbReference type="ARBA" id="ARBA00007734"/>
    </source>
</evidence>
<evidence type="ECO:0000313" key="5">
    <source>
        <dbReference type="Proteomes" id="UP000298714"/>
    </source>
</evidence>
<name>A0A4D7C5L3_9SPHN</name>
<gene>
    <name evidence="4" type="ORF">E6W36_02585</name>
</gene>
<keyword evidence="5" id="KW-1185">Reference proteome</keyword>
<accession>A0A4D7C5L3</accession>
<dbReference type="Gene3D" id="1.10.530.10">
    <property type="match status" value="1"/>
</dbReference>
<dbReference type="EMBL" id="CP039704">
    <property type="protein sequence ID" value="QCI78895.1"/>
    <property type="molecule type" value="Genomic_DNA"/>
</dbReference>
<dbReference type="GO" id="GO:0008933">
    <property type="term" value="F:peptidoglycan lytic transglycosylase activity"/>
    <property type="evidence" value="ECO:0007669"/>
    <property type="project" value="InterPro"/>
</dbReference>
<dbReference type="PANTHER" id="PTHR37423">
    <property type="entry name" value="SOLUBLE LYTIC MUREIN TRANSGLYCOSYLASE-RELATED"/>
    <property type="match status" value="1"/>
</dbReference>
<comment type="similarity">
    <text evidence="2">Belongs to the virb1 family.</text>
</comment>
<dbReference type="PANTHER" id="PTHR37423:SF2">
    <property type="entry name" value="MEMBRANE-BOUND LYTIC MUREIN TRANSGLYCOSYLASE C"/>
    <property type="match status" value="1"/>
</dbReference>
<dbReference type="GO" id="GO:0016020">
    <property type="term" value="C:membrane"/>
    <property type="evidence" value="ECO:0007669"/>
    <property type="project" value="InterPro"/>
</dbReference>
<protein>
    <submittedName>
        <fullName evidence="4">Lytic transglycosylase domain-containing protein</fullName>
    </submittedName>
</protein>
<dbReference type="InterPro" id="IPR023346">
    <property type="entry name" value="Lysozyme-like_dom_sf"/>
</dbReference>
<organism evidence="4 5">
    <name type="scientific">Hankyongella ginsenosidimutans</name>
    <dbReference type="NCBI Taxonomy" id="1763828"/>
    <lineage>
        <taxon>Bacteria</taxon>
        <taxon>Pseudomonadati</taxon>
        <taxon>Pseudomonadota</taxon>
        <taxon>Alphaproteobacteria</taxon>
        <taxon>Sphingomonadales</taxon>
        <taxon>Sphingomonadaceae</taxon>
        <taxon>Hankyongella</taxon>
    </lineage>
</organism>